<gene>
    <name evidence="10" type="ORF">JYZ213_LOCUS16609</name>
    <name evidence="11" type="ORF">OXD698_LOCUS5891</name>
</gene>
<evidence type="ECO:0000256" key="4">
    <source>
        <dbReference type="ARBA" id="ARBA00009759"/>
    </source>
</evidence>
<sequence>MTEKDIDIYYKTILDLVSLAGKVVCEGFLITKRVETKESTADLVTEFDQRVEEILIKKLQEKFPTHKFIGEESTASGIKTILSDDPTWIIDPIDGTTNFVHGFPFVAISVALAINKQVVLGVIYNPVVDYLYSAIHGKGAFKNGRPIKCSKQTELSLSQIIGEYGPTRDTHILDIKCKNLQVIIEKVHSIRAMGSAALNLCLIAEGCCDAYYEYGVHIWDYAAGDLIAREAGAYTCDPSGAPLNLVHRRILCAATKELAEQISPLLTHIDYPHD</sequence>
<proteinExistence type="inferred from homology"/>
<evidence type="ECO:0000256" key="5">
    <source>
        <dbReference type="ARBA" id="ARBA00022723"/>
    </source>
</evidence>
<evidence type="ECO:0000313" key="11">
    <source>
        <dbReference type="EMBL" id="CAF3590615.1"/>
    </source>
</evidence>
<dbReference type="AlphaFoldDB" id="A0A814HNF2"/>
<dbReference type="GO" id="GO:0008934">
    <property type="term" value="F:inositol monophosphate 1-phosphatase activity"/>
    <property type="evidence" value="ECO:0007669"/>
    <property type="project" value="InterPro"/>
</dbReference>
<evidence type="ECO:0000256" key="8">
    <source>
        <dbReference type="PIRSR" id="PIRSR600760-2"/>
    </source>
</evidence>
<dbReference type="Gene3D" id="3.30.540.10">
    <property type="entry name" value="Fructose-1,6-Bisphosphatase, subunit A, domain 1"/>
    <property type="match status" value="1"/>
</dbReference>
<dbReference type="InterPro" id="IPR033942">
    <property type="entry name" value="IMPase"/>
</dbReference>
<feature type="binding site" evidence="8">
    <location>
        <position position="71"/>
    </location>
    <ligand>
        <name>Mg(2+)</name>
        <dbReference type="ChEBI" id="CHEBI:18420"/>
        <label>1</label>
        <note>catalytic</note>
    </ligand>
</feature>
<dbReference type="Proteomes" id="UP000663844">
    <property type="component" value="Unassembled WGS sequence"/>
</dbReference>
<comment type="similarity">
    <text evidence="4 9">Belongs to the inositol monophosphatase superfamily.</text>
</comment>
<feature type="binding site" evidence="8">
    <location>
        <position position="91"/>
    </location>
    <ligand>
        <name>Mg(2+)</name>
        <dbReference type="ChEBI" id="CHEBI:18420"/>
        <label>1</label>
        <note>catalytic</note>
    </ligand>
</feature>
<dbReference type="EC" id="3.1.3.25" evidence="9"/>
<dbReference type="GO" id="GO:0046854">
    <property type="term" value="P:phosphatidylinositol phosphate biosynthetic process"/>
    <property type="evidence" value="ECO:0007669"/>
    <property type="project" value="InterPro"/>
</dbReference>
<reference evidence="10" key="1">
    <citation type="submission" date="2021-02" db="EMBL/GenBank/DDBJ databases">
        <authorList>
            <person name="Nowell W R."/>
        </authorList>
    </citation>
    <scope>NUCLEOTIDE SEQUENCE</scope>
</reference>
<dbReference type="PROSITE" id="PS00630">
    <property type="entry name" value="IMP_2"/>
    <property type="match status" value="1"/>
</dbReference>
<comment type="cofactor">
    <cofactor evidence="2 8 9">
        <name>Mg(2+)</name>
        <dbReference type="ChEBI" id="CHEBI:18420"/>
    </cofactor>
</comment>
<dbReference type="PRINTS" id="PR00377">
    <property type="entry name" value="IMPHPHTASES"/>
</dbReference>
<dbReference type="UniPathway" id="UPA00823">
    <property type="reaction ID" value="UER00788"/>
</dbReference>
<organism evidence="10 12">
    <name type="scientific">Adineta steineri</name>
    <dbReference type="NCBI Taxonomy" id="433720"/>
    <lineage>
        <taxon>Eukaryota</taxon>
        <taxon>Metazoa</taxon>
        <taxon>Spiralia</taxon>
        <taxon>Gnathifera</taxon>
        <taxon>Rotifera</taxon>
        <taxon>Eurotatoria</taxon>
        <taxon>Bdelloidea</taxon>
        <taxon>Adinetida</taxon>
        <taxon>Adinetidae</taxon>
        <taxon>Adineta</taxon>
    </lineage>
</organism>
<evidence type="ECO:0000256" key="1">
    <source>
        <dbReference type="ARBA" id="ARBA00001033"/>
    </source>
</evidence>
<dbReference type="FunFam" id="3.30.540.10:FF:000004">
    <property type="entry name" value="Inositol-1-monophosphatase"/>
    <property type="match status" value="1"/>
</dbReference>
<evidence type="ECO:0000256" key="7">
    <source>
        <dbReference type="ARBA" id="ARBA00022842"/>
    </source>
</evidence>
<feature type="binding site" evidence="8">
    <location>
        <position position="220"/>
    </location>
    <ligand>
        <name>Mg(2+)</name>
        <dbReference type="ChEBI" id="CHEBI:18420"/>
        <label>2</label>
    </ligand>
</feature>
<evidence type="ECO:0000256" key="9">
    <source>
        <dbReference type="RuleBase" id="RU364068"/>
    </source>
</evidence>
<comment type="pathway">
    <text evidence="3 9">Polyol metabolism; myo-inositol biosynthesis; myo-inositol from D-glucose 6-phosphate: step 2/2.</text>
</comment>
<dbReference type="InterPro" id="IPR020552">
    <property type="entry name" value="Inositol_monoPase_Li-sen"/>
</dbReference>
<dbReference type="InterPro" id="IPR020583">
    <property type="entry name" value="Inositol_monoP_metal-BS"/>
</dbReference>
<dbReference type="EMBL" id="CAJNOG010000150">
    <property type="protein sequence ID" value="CAF1012456.1"/>
    <property type="molecule type" value="Genomic_DNA"/>
</dbReference>
<dbReference type="InterPro" id="IPR000760">
    <property type="entry name" value="Inositol_monophosphatase-like"/>
</dbReference>
<comment type="caution">
    <text evidence="10">The sequence shown here is derived from an EMBL/GenBank/DDBJ whole genome shotgun (WGS) entry which is preliminary data.</text>
</comment>
<dbReference type="GO" id="GO:0046872">
    <property type="term" value="F:metal ion binding"/>
    <property type="evidence" value="ECO:0007669"/>
    <property type="project" value="UniProtKB-KW"/>
</dbReference>
<dbReference type="GO" id="GO:0006021">
    <property type="term" value="P:inositol biosynthetic process"/>
    <property type="evidence" value="ECO:0007669"/>
    <property type="project" value="UniProtKB-UniPathway"/>
</dbReference>
<dbReference type="CDD" id="cd01639">
    <property type="entry name" value="IMPase"/>
    <property type="match status" value="1"/>
</dbReference>
<evidence type="ECO:0000256" key="2">
    <source>
        <dbReference type="ARBA" id="ARBA00001946"/>
    </source>
</evidence>
<evidence type="ECO:0000256" key="3">
    <source>
        <dbReference type="ARBA" id="ARBA00005152"/>
    </source>
</evidence>
<dbReference type="Gene3D" id="3.40.190.80">
    <property type="match status" value="1"/>
</dbReference>
<accession>A0A814HNF2</accession>
<dbReference type="FunFam" id="3.40.190.80:FF:000002">
    <property type="entry name" value="Inositol-1-monophosphatase"/>
    <property type="match status" value="1"/>
</dbReference>
<dbReference type="EMBL" id="CAJOAZ010000247">
    <property type="protein sequence ID" value="CAF3590615.1"/>
    <property type="molecule type" value="Genomic_DNA"/>
</dbReference>
<protein>
    <recommendedName>
        <fullName evidence="9">Inositol-1-monophosphatase</fullName>
        <ecNumber evidence="9">3.1.3.25</ecNumber>
    </recommendedName>
</protein>
<evidence type="ECO:0000313" key="10">
    <source>
        <dbReference type="EMBL" id="CAF1012456.1"/>
    </source>
</evidence>
<name>A0A814HNF2_9BILA</name>
<feature type="binding site" evidence="8">
    <location>
        <position position="94"/>
    </location>
    <ligand>
        <name>Mg(2+)</name>
        <dbReference type="ChEBI" id="CHEBI:18420"/>
        <label>1</label>
        <note>catalytic</note>
    </ligand>
</feature>
<dbReference type="PANTHER" id="PTHR20854:SF4">
    <property type="entry name" value="INOSITOL-1-MONOPHOSPHATASE-RELATED"/>
    <property type="match status" value="1"/>
</dbReference>
<feature type="binding site" evidence="8">
    <location>
        <position position="93"/>
    </location>
    <ligand>
        <name>Mg(2+)</name>
        <dbReference type="ChEBI" id="CHEBI:18420"/>
        <label>2</label>
    </ligand>
</feature>
<evidence type="ECO:0000313" key="12">
    <source>
        <dbReference type="Proteomes" id="UP000663845"/>
    </source>
</evidence>
<evidence type="ECO:0000256" key="6">
    <source>
        <dbReference type="ARBA" id="ARBA00022801"/>
    </source>
</evidence>
<dbReference type="GO" id="GO:0007165">
    <property type="term" value="P:signal transduction"/>
    <property type="evidence" value="ECO:0007669"/>
    <property type="project" value="TreeGrafter"/>
</dbReference>
<dbReference type="PANTHER" id="PTHR20854">
    <property type="entry name" value="INOSITOL MONOPHOSPHATASE"/>
    <property type="match status" value="1"/>
</dbReference>
<keyword evidence="5 8" id="KW-0479">Metal-binding</keyword>
<dbReference type="PRINTS" id="PR00378">
    <property type="entry name" value="LIIMPHPHTASE"/>
</dbReference>
<dbReference type="InterPro" id="IPR020550">
    <property type="entry name" value="Inositol_monophosphatase_CS"/>
</dbReference>
<dbReference type="Proteomes" id="UP000663845">
    <property type="component" value="Unassembled WGS sequence"/>
</dbReference>
<keyword evidence="7 8" id="KW-0460">Magnesium</keyword>
<comment type="catalytic activity">
    <reaction evidence="1 9">
        <text>a myo-inositol phosphate + H2O = myo-inositol + phosphate</text>
        <dbReference type="Rhea" id="RHEA:24056"/>
        <dbReference type="ChEBI" id="CHEBI:15377"/>
        <dbReference type="ChEBI" id="CHEBI:17268"/>
        <dbReference type="ChEBI" id="CHEBI:43474"/>
        <dbReference type="ChEBI" id="CHEBI:84139"/>
        <dbReference type="EC" id="3.1.3.25"/>
    </reaction>
</comment>
<keyword evidence="6 9" id="KW-0378">Hydrolase</keyword>
<dbReference type="Pfam" id="PF00459">
    <property type="entry name" value="Inositol_P"/>
    <property type="match status" value="1"/>
</dbReference>
<dbReference type="SUPFAM" id="SSF56655">
    <property type="entry name" value="Carbohydrate phosphatase"/>
    <property type="match status" value="1"/>
</dbReference>
<dbReference type="PROSITE" id="PS00629">
    <property type="entry name" value="IMP_1"/>
    <property type="match status" value="1"/>
</dbReference>